<protein>
    <submittedName>
        <fullName evidence="4">Oxidoreductase, short chain dehydrogenase/reductase family protein</fullName>
    </submittedName>
</protein>
<evidence type="ECO:0000313" key="4">
    <source>
        <dbReference type="EMBL" id="KXK66734.1"/>
    </source>
</evidence>
<dbReference type="SUPFAM" id="SSF51735">
    <property type="entry name" value="NAD(P)-binding Rossmann-fold domains"/>
    <property type="match status" value="1"/>
</dbReference>
<organism evidence="4 5">
    <name type="scientific">Christensenella minuta</name>
    <dbReference type="NCBI Taxonomy" id="626937"/>
    <lineage>
        <taxon>Bacteria</taxon>
        <taxon>Bacillati</taxon>
        <taxon>Bacillota</taxon>
        <taxon>Clostridia</taxon>
        <taxon>Christensenellales</taxon>
        <taxon>Christensenellaceae</taxon>
        <taxon>Christensenella</taxon>
    </lineage>
</organism>
<dbReference type="Pfam" id="PF00106">
    <property type="entry name" value="adh_short"/>
    <property type="match status" value="1"/>
</dbReference>
<comment type="caution">
    <text evidence="4">The sequence shown here is derived from an EMBL/GenBank/DDBJ whole genome shotgun (WGS) entry which is preliminary data.</text>
</comment>
<dbReference type="Gene3D" id="3.40.50.720">
    <property type="entry name" value="NAD(P)-binding Rossmann-like Domain"/>
    <property type="match status" value="1"/>
</dbReference>
<keyword evidence="3" id="KW-1133">Transmembrane helix</keyword>
<dbReference type="PRINTS" id="PR00081">
    <property type="entry name" value="GDHRDH"/>
</dbReference>
<reference evidence="4 5" key="1">
    <citation type="submission" date="2016-02" db="EMBL/GenBank/DDBJ databases">
        <authorList>
            <person name="Wen L."/>
            <person name="He K."/>
            <person name="Yang H."/>
        </authorList>
    </citation>
    <scope>NUCLEOTIDE SEQUENCE [LARGE SCALE GENOMIC DNA]</scope>
    <source>
        <strain evidence="4 5">DSM 22607</strain>
    </source>
</reference>
<evidence type="ECO:0000313" key="5">
    <source>
        <dbReference type="Proteomes" id="UP000070366"/>
    </source>
</evidence>
<proteinExistence type="inferred from homology"/>
<dbReference type="GO" id="GO:0016491">
    <property type="term" value="F:oxidoreductase activity"/>
    <property type="evidence" value="ECO:0007669"/>
    <property type="project" value="UniProtKB-KW"/>
</dbReference>
<dbReference type="KEGG" id="cmiu:B1H56_07500"/>
<dbReference type="InterPro" id="IPR002347">
    <property type="entry name" value="SDR_fam"/>
</dbReference>
<evidence type="ECO:0000256" key="1">
    <source>
        <dbReference type="ARBA" id="ARBA00006484"/>
    </source>
</evidence>
<keyword evidence="3" id="KW-0472">Membrane</keyword>
<keyword evidence="3" id="KW-0812">Transmembrane</keyword>
<keyword evidence="5" id="KW-1185">Reference proteome</keyword>
<dbReference type="EMBL" id="LSZW01000032">
    <property type="protein sequence ID" value="KXK66734.1"/>
    <property type="molecule type" value="Genomic_DNA"/>
</dbReference>
<accession>A0A136Q827</accession>
<dbReference type="Proteomes" id="UP000070366">
    <property type="component" value="Unassembled WGS sequence"/>
</dbReference>
<feature type="transmembrane region" description="Helical" evidence="3">
    <location>
        <begin position="219"/>
        <end position="238"/>
    </location>
</feature>
<evidence type="ECO:0000256" key="2">
    <source>
        <dbReference type="ARBA" id="ARBA00023002"/>
    </source>
</evidence>
<comment type="similarity">
    <text evidence="1">Belongs to the short-chain dehydrogenases/reductases (SDR) family.</text>
</comment>
<dbReference type="GO" id="GO:0016020">
    <property type="term" value="C:membrane"/>
    <property type="evidence" value="ECO:0007669"/>
    <property type="project" value="TreeGrafter"/>
</dbReference>
<evidence type="ECO:0000256" key="3">
    <source>
        <dbReference type="SAM" id="Phobius"/>
    </source>
</evidence>
<dbReference type="PANTHER" id="PTHR44196">
    <property type="entry name" value="DEHYDROGENASE/REDUCTASE SDR FAMILY MEMBER 7B"/>
    <property type="match status" value="1"/>
</dbReference>
<dbReference type="PANTHER" id="PTHR44196:SF1">
    <property type="entry name" value="DEHYDROGENASE_REDUCTASE SDR FAMILY MEMBER 7B"/>
    <property type="match status" value="1"/>
</dbReference>
<dbReference type="RefSeq" id="WP_066523426.1">
    <property type="nucleotide sequence ID" value="NZ_CABMOF010000018.1"/>
</dbReference>
<dbReference type="InterPro" id="IPR036291">
    <property type="entry name" value="NAD(P)-bd_dom_sf"/>
</dbReference>
<dbReference type="STRING" id="626937.HMPREF3293_00425"/>
<sequence length="265" mass="29595">MEFNDKKIVITGASSGIGLELLKELAAVPGTQIAGVARHTDAIAELGLPGVTALSYDMSGPGHIDAMLGEALRLLGRIDVFFANAGFAYYGEANTADWTRTQDIFAVNTYAPIYTLQKLAALQKGMSFSYVVTDSALAKAAIPGFAYYSATKYALDGFFEAYRYEQPHDITLSVVYPVATKTNFFKRAADAAPLPFPTQTPVEVARAVIRGVRRKRKKIYPFASFGFFNWLWNFLPFLKSGYLALENNKFQKWRKRQQNKRRDRE</sequence>
<keyword evidence="2" id="KW-0560">Oxidoreductase</keyword>
<dbReference type="OrthoDB" id="9803333at2"/>
<dbReference type="AlphaFoldDB" id="A0A136Q827"/>
<dbReference type="InterPro" id="IPR020904">
    <property type="entry name" value="Sc_DH/Rdtase_CS"/>
</dbReference>
<dbReference type="PROSITE" id="PS00061">
    <property type="entry name" value="ADH_SHORT"/>
    <property type="match status" value="1"/>
</dbReference>
<name>A0A136Q827_9FIRM</name>
<gene>
    <name evidence="4" type="ORF">HMPREF3293_00425</name>
</gene>